<dbReference type="EMBL" id="CP031222">
    <property type="protein sequence ID" value="AXI03935.1"/>
    <property type="molecule type" value="Genomic_DNA"/>
</dbReference>
<dbReference type="AlphaFoldDB" id="A0A345P9H6"/>
<dbReference type="OrthoDB" id="8099246at2"/>
<reference evidence="2 3" key="1">
    <citation type="submission" date="2018-07" db="EMBL/GenBank/DDBJ databases">
        <title>Genome sequencing of Moraxellaceae gen. HYN0046.</title>
        <authorList>
            <person name="Kim M."/>
            <person name="Yi H."/>
        </authorList>
    </citation>
    <scope>NUCLEOTIDE SEQUENCE [LARGE SCALE GENOMIC DNA]</scope>
    <source>
        <strain evidence="2 3">HYN0046</strain>
    </source>
</reference>
<name>A0A345P9H6_9GAMM</name>
<keyword evidence="1" id="KW-0732">Signal</keyword>
<dbReference type="Proteomes" id="UP000253940">
    <property type="component" value="Chromosome"/>
</dbReference>
<feature type="signal peptide" evidence="1">
    <location>
        <begin position="1"/>
        <end position="19"/>
    </location>
</feature>
<dbReference type="KEGG" id="mbah:HYN46_14465"/>
<sequence>MRKFILWTLFTLCCSSAFAGEVQGRLQVQKHIHDLLAQGNYAELDRIYQHDNTDKVRTSNGEYALDVEFYAGLSFNQKNAKPNSKTWSQDEKAFKKWMIQSPTSAAPQIAYAELLDHHALSYLGKGDLRHATEEYWHLYHDYVNHAQQYLTSTQALADTDPHWYVVALKVADDEEMNWADNATLFFKATNKYPAYDHIYMVGIPRLMQSSEAKGVLDNLVHTGVVMNSSPWDRLPGEIMYARIYSAIEAQPKYQGTSFFYETLADWYRMKIGLDAILSQYPDDWNTAHYAYLSCTALDQAKTAELFKRVKGYSKENWPSFKFYKACASFASQRLSPALQEKWNTYEDAAKANLDKLRSSPAYILETHESDAMHNTYNEYLQALMTNQ</sequence>
<dbReference type="RefSeq" id="WP_114900043.1">
    <property type="nucleotide sequence ID" value="NZ_CP031222.1"/>
</dbReference>
<accession>A0A345P9H6</accession>
<evidence type="ECO:0008006" key="4">
    <source>
        <dbReference type="Google" id="ProtNLM"/>
    </source>
</evidence>
<evidence type="ECO:0000313" key="2">
    <source>
        <dbReference type="EMBL" id="AXI03935.1"/>
    </source>
</evidence>
<feature type="chain" id="PRO_5016675959" description="DUF4034 domain-containing protein" evidence="1">
    <location>
        <begin position="20"/>
        <end position="387"/>
    </location>
</feature>
<keyword evidence="3" id="KW-1185">Reference proteome</keyword>
<evidence type="ECO:0000313" key="3">
    <source>
        <dbReference type="Proteomes" id="UP000253940"/>
    </source>
</evidence>
<proteinExistence type="predicted"/>
<gene>
    <name evidence="2" type="ORF">HYN46_14465</name>
</gene>
<protein>
    <recommendedName>
        <fullName evidence="4">DUF4034 domain-containing protein</fullName>
    </recommendedName>
</protein>
<organism evidence="2 3">
    <name type="scientific">Aquirhabdus parva</name>
    <dbReference type="NCBI Taxonomy" id="2283318"/>
    <lineage>
        <taxon>Bacteria</taxon>
        <taxon>Pseudomonadati</taxon>
        <taxon>Pseudomonadota</taxon>
        <taxon>Gammaproteobacteria</taxon>
        <taxon>Moraxellales</taxon>
        <taxon>Moraxellaceae</taxon>
        <taxon>Aquirhabdus</taxon>
    </lineage>
</organism>
<evidence type="ECO:0000256" key="1">
    <source>
        <dbReference type="SAM" id="SignalP"/>
    </source>
</evidence>